<evidence type="ECO:0000313" key="2">
    <source>
        <dbReference type="EMBL" id="EJK57504.1"/>
    </source>
</evidence>
<feature type="compositionally biased region" description="Low complexity" evidence="1">
    <location>
        <begin position="309"/>
        <end position="337"/>
    </location>
</feature>
<dbReference type="Proteomes" id="UP000266841">
    <property type="component" value="Unassembled WGS sequence"/>
</dbReference>
<evidence type="ECO:0000313" key="3">
    <source>
        <dbReference type="Proteomes" id="UP000266841"/>
    </source>
</evidence>
<protein>
    <submittedName>
        <fullName evidence="2">Uncharacterized protein</fullName>
    </submittedName>
</protein>
<feature type="region of interest" description="Disordered" evidence="1">
    <location>
        <begin position="137"/>
        <end position="163"/>
    </location>
</feature>
<keyword evidence="3" id="KW-1185">Reference proteome</keyword>
<name>K0RYE5_THAOC</name>
<sequence length="337" mass="37959">MVRIDGPRFPHPTRHRRRSCSVGQLGEWHGKDEQLLTSASVFPRYRNHASSNARKSEEERNYIFDAPCNNVRQADSSGLRRHARNRNGTADGRHGERSGIVPGRVQSSDVRGRRGRAGQLGHAARLRRYDERLQRRRPGRLDLERRRGLQAGVRGRPPRDHRRDAHRLQLVRRHTACRRIGQRGRLGSEQLLHLLRQGWGADDELRERHGRLRGRRADGDVRLELLLQLRERAAQQSAVVHAKRESEYPRLSRSSQPSENPSVSHWPSSMPSENPSSSTQPSSMPSENPSTSAQPSSQPSENPSISTQPSSMPSENPSSSAQPSSIPSENPSISTQP</sequence>
<comment type="caution">
    <text evidence="2">The sequence shown here is derived from an EMBL/GenBank/DDBJ whole genome shotgun (WGS) entry which is preliminary data.</text>
</comment>
<feature type="non-terminal residue" evidence="2">
    <location>
        <position position="337"/>
    </location>
</feature>
<dbReference type="EMBL" id="AGNL01027999">
    <property type="protein sequence ID" value="EJK57504.1"/>
    <property type="molecule type" value="Genomic_DNA"/>
</dbReference>
<feature type="region of interest" description="Disordered" evidence="1">
    <location>
        <begin position="1"/>
        <end position="22"/>
    </location>
</feature>
<proteinExistence type="predicted"/>
<organism evidence="2 3">
    <name type="scientific">Thalassiosira oceanica</name>
    <name type="common">Marine diatom</name>
    <dbReference type="NCBI Taxonomy" id="159749"/>
    <lineage>
        <taxon>Eukaryota</taxon>
        <taxon>Sar</taxon>
        <taxon>Stramenopiles</taxon>
        <taxon>Ochrophyta</taxon>
        <taxon>Bacillariophyta</taxon>
        <taxon>Coscinodiscophyceae</taxon>
        <taxon>Thalassiosirophycidae</taxon>
        <taxon>Thalassiosirales</taxon>
        <taxon>Thalassiosiraceae</taxon>
        <taxon>Thalassiosira</taxon>
    </lineage>
</organism>
<feature type="region of interest" description="Disordered" evidence="1">
    <location>
        <begin position="72"/>
        <end position="122"/>
    </location>
</feature>
<dbReference type="AlphaFoldDB" id="K0RYE5"/>
<evidence type="ECO:0000256" key="1">
    <source>
        <dbReference type="SAM" id="MobiDB-lite"/>
    </source>
</evidence>
<reference evidence="2 3" key="1">
    <citation type="journal article" date="2012" name="Genome Biol.">
        <title>Genome and low-iron response of an oceanic diatom adapted to chronic iron limitation.</title>
        <authorList>
            <person name="Lommer M."/>
            <person name="Specht M."/>
            <person name="Roy A.S."/>
            <person name="Kraemer L."/>
            <person name="Andreson R."/>
            <person name="Gutowska M.A."/>
            <person name="Wolf J."/>
            <person name="Bergner S.V."/>
            <person name="Schilhabel M.B."/>
            <person name="Klostermeier U.C."/>
            <person name="Beiko R.G."/>
            <person name="Rosenstiel P."/>
            <person name="Hippler M."/>
            <person name="Laroche J."/>
        </authorList>
    </citation>
    <scope>NUCLEOTIDE SEQUENCE [LARGE SCALE GENOMIC DNA]</scope>
    <source>
        <strain evidence="2 3">CCMP1005</strain>
    </source>
</reference>
<feature type="compositionally biased region" description="Polar residues" evidence="1">
    <location>
        <begin position="252"/>
        <end position="266"/>
    </location>
</feature>
<accession>K0RYE5</accession>
<feature type="region of interest" description="Disordered" evidence="1">
    <location>
        <begin position="235"/>
        <end position="337"/>
    </location>
</feature>
<feature type="compositionally biased region" description="Low complexity" evidence="1">
    <location>
        <begin position="267"/>
        <end position="300"/>
    </location>
</feature>
<feature type="compositionally biased region" description="Basic and acidic residues" evidence="1">
    <location>
        <begin position="137"/>
        <end position="147"/>
    </location>
</feature>
<gene>
    <name evidence="2" type="ORF">THAOC_22443</name>
</gene>